<dbReference type="InterPro" id="IPR018060">
    <property type="entry name" value="HTH_AraC"/>
</dbReference>
<comment type="caution">
    <text evidence="2">The sequence shown here is derived from an EMBL/GenBank/DDBJ whole genome shotgun (WGS) entry which is preliminary data.</text>
</comment>
<evidence type="ECO:0000259" key="1">
    <source>
        <dbReference type="PROSITE" id="PS01124"/>
    </source>
</evidence>
<evidence type="ECO:0000313" key="2">
    <source>
        <dbReference type="EMBL" id="MCZ8514996.1"/>
    </source>
</evidence>
<sequence length="44" mass="5322">MSKYYLTGIFKEVTGITIFKYLFQRRINEAKVRFLMDKSRRSAD</sequence>
<dbReference type="Gene3D" id="1.10.10.60">
    <property type="entry name" value="Homeodomain-like"/>
    <property type="match status" value="1"/>
</dbReference>
<feature type="domain" description="HTH araC/xylS-type" evidence="1">
    <location>
        <begin position="1"/>
        <end position="44"/>
    </location>
</feature>
<protein>
    <recommendedName>
        <fullName evidence="1">HTH araC/xylS-type domain-containing protein</fullName>
    </recommendedName>
</protein>
<accession>A0ABT4QDR4</accession>
<name>A0ABT4QDR4_9BACL</name>
<dbReference type="EMBL" id="JAQAGZ010000015">
    <property type="protein sequence ID" value="MCZ8514996.1"/>
    <property type="molecule type" value="Genomic_DNA"/>
</dbReference>
<keyword evidence="3" id="KW-1185">Reference proteome</keyword>
<dbReference type="Proteomes" id="UP001527882">
    <property type="component" value="Unassembled WGS sequence"/>
</dbReference>
<dbReference type="RefSeq" id="WP_269883526.1">
    <property type="nucleotide sequence ID" value="NZ_JAQAGZ010000015.1"/>
</dbReference>
<dbReference type="PROSITE" id="PS01124">
    <property type="entry name" value="HTH_ARAC_FAMILY_2"/>
    <property type="match status" value="1"/>
</dbReference>
<evidence type="ECO:0000313" key="3">
    <source>
        <dbReference type="Proteomes" id="UP001527882"/>
    </source>
</evidence>
<gene>
    <name evidence="2" type="ORF">O9H85_21755</name>
</gene>
<proteinExistence type="predicted"/>
<reference evidence="2 3" key="1">
    <citation type="submission" date="2022-12" db="EMBL/GenBank/DDBJ databases">
        <title>Draft genome sequence of Paenibacillus sp. dW9.</title>
        <authorList>
            <person name="Choi E.-W."/>
            <person name="Kim D.-U."/>
        </authorList>
    </citation>
    <scope>NUCLEOTIDE SEQUENCE [LARGE SCALE GENOMIC DNA]</scope>
    <source>
        <strain evidence="3">dW9</strain>
    </source>
</reference>
<organism evidence="2 3">
    <name type="scientific">Paenibacillus gyeongsangnamensis</name>
    <dbReference type="NCBI Taxonomy" id="3388067"/>
    <lineage>
        <taxon>Bacteria</taxon>
        <taxon>Bacillati</taxon>
        <taxon>Bacillota</taxon>
        <taxon>Bacilli</taxon>
        <taxon>Bacillales</taxon>
        <taxon>Paenibacillaceae</taxon>
        <taxon>Paenibacillus</taxon>
    </lineage>
</organism>